<sequence length="581" mass="60648">MITRGRLTAFAALLLLTAGLWTAWLALQAYDGLRQAEAAATDLRTSIDAGEREAQQDAVGDLAEGAAQARDATDGWWWGALTHLPWVGDDFEAVQVLGSSLDLAAGDGAEPLLAVSGELDGVTAGGRLDLDVVRALQAPMRAAATSFQDAADEAGSVDPDSLSGVLQRRFLDYQAQLTTVADGLGAGSTAVDLLPAMAGGEGDRDYLLIFQNNAEIRATGGLPGSWARLSARDGRLELREQGVWADFPTLDAPVIPLTPAEQTSMPSGYGLTFQSPGYSRDFPRAARMWDAFWSAKYPATDLDGVLALDPVALSYLLDGTGPVQVGDTTLTSDNLVQEVLSEPYLTIEDPTAQDVFFQATARAIFQRLTGDLASPTDFVGGLARAGRESRLLVAPFEDAEAAALDGTTVAGQLPSEQDAFPTTGIGINDATASKMSYYLRYDATTTATACRAGVQELAGSLVLRQDIAPADARSLPSYLTGGGSAGTEPGSQLLSVQVYGPAGGDFGAVQLDGEVVQGLTSSRLDNGQPVIRLAVLLDSRDDVRVTWSASSGEGQVGDPRLEVTPGVVPGDQGSTSASACR</sequence>
<dbReference type="RefSeq" id="WP_214058011.1">
    <property type="nucleotide sequence ID" value="NZ_BAAAHS010000002.1"/>
</dbReference>
<feature type="region of interest" description="Disordered" evidence="1">
    <location>
        <begin position="548"/>
        <end position="581"/>
    </location>
</feature>
<organism evidence="2 3">
    <name type="scientific">Nocardioides aquaticus</name>
    <dbReference type="NCBI Taxonomy" id="160826"/>
    <lineage>
        <taxon>Bacteria</taxon>
        <taxon>Bacillati</taxon>
        <taxon>Actinomycetota</taxon>
        <taxon>Actinomycetes</taxon>
        <taxon>Propionibacteriales</taxon>
        <taxon>Nocardioidaceae</taxon>
        <taxon>Nocardioides</taxon>
    </lineage>
</organism>
<protein>
    <recommendedName>
        <fullName evidence="4">DUF4012 domain-containing protein</fullName>
    </recommendedName>
</protein>
<keyword evidence="3" id="KW-1185">Reference proteome</keyword>
<dbReference type="InterPro" id="IPR025101">
    <property type="entry name" value="DUF4012"/>
</dbReference>
<evidence type="ECO:0000313" key="2">
    <source>
        <dbReference type="EMBL" id="QVT78426.1"/>
    </source>
</evidence>
<reference evidence="2 3" key="1">
    <citation type="submission" date="2021-05" db="EMBL/GenBank/DDBJ databases">
        <title>Complete genome of Nocardioides aquaticus KCTC 9944T isolated from meromictic and hypersaline Ekho Lake, Antarctica.</title>
        <authorList>
            <person name="Hwang K."/>
            <person name="Kim K.M."/>
            <person name="Choe H."/>
        </authorList>
    </citation>
    <scope>NUCLEOTIDE SEQUENCE [LARGE SCALE GENOMIC DNA]</scope>
    <source>
        <strain evidence="2 3">KCTC 9944</strain>
    </source>
</reference>
<accession>A0ABX8ED81</accession>
<evidence type="ECO:0008006" key="4">
    <source>
        <dbReference type="Google" id="ProtNLM"/>
    </source>
</evidence>
<evidence type="ECO:0000256" key="1">
    <source>
        <dbReference type="SAM" id="MobiDB-lite"/>
    </source>
</evidence>
<feature type="compositionally biased region" description="Polar residues" evidence="1">
    <location>
        <begin position="572"/>
        <end position="581"/>
    </location>
</feature>
<dbReference type="Proteomes" id="UP000679307">
    <property type="component" value="Chromosome"/>
</dbReference>
<dbReference type="Pfam" id="PF13196">
    <property type="entry name" value="DUF4012"/>
    <property type="match status" value="1"/>
</dbReference>
<evidence type="ECO:0000313" key="3">
    <source>
        <dbReference type="Proteomes" id="UP000679307"/>
    </source>
</evidence>
<name>A0ABX8ED81_9ACTN</name>
<dbReference type="EMBL" id="CP075371">
    <property type="protein sequence ID" value="QVT78426.1"/>
    <property type="molecule type" value="Genomic_DNA"/>
</dbReference>
<proteinExistence type="predicted"/>
<gene>
    <name evidence="2" type="ORF">ENKNEFLB_00803</name>
</gene>